<evidence type="ECO:0000313" key="10">
    <source>
        <dbReference type="Proteomes" id="UP000807309"/>
    </source>
</evidence>
<evidence type="ECO:0000256" key="7">
    <source>
        <dbReference type="SAM" id="Phobius"/>
    </source>
</evidence>
<keyword evidence="4" id="KW-0378">Hydrolase</keyword>
<accession>A0ABS0CDL5</accession>
<evidence type="ECO:0000313" key="9">
    <source>
        <dbReference type="EMBL" id="MBF6228444.1"/>
    </source>
</evidence>
<evidence type="ECO:0000256" key="3">
    <source>
        <dbReference type="ARBA" id="ARBA00022723"/>
    </source>
</evidence>
<dbReference type="Pfam" id="PF01435">
    <property type="entry name" value="Peptidase_M48"/>
    <property type="match status" value="1"/>
</dbReference>
<name>A0ABS0CDL5_9NOCA</name>
<keyword evidence="3" id="KW-0479">Metal-binding</keyword>
<keyword evidence="7" id="KW-0472">Membrane</keyword>
<organism evidence="9 10">
    <name type="scientific">Nocardia abscessus</name>
    <dbReference type="NCBI Taxonomy" id="120957"/>
    <lineage>
        <taxon>Bacteria</taxon>
        <taxon>Bacillati</taxon>
        <taxon>Actinomycetota</taxon>
        <taxon>Actinomycetes</taxon>
        <taxon>Mycobacteriales</taxon>
        <taxon>Nocardiaceae</taxon>
        <taxon>Nocardia</taxon>
    </lineage>
</organism>
<dbReference type="EMBL" id="JADLRE010000022">
    <property type="protein sequence ID" value="MBF6228444.1"/>
    <property type="molecule type" value="Genomic_DNA"/>
</dbReference>
<feature type="transmembrane region" description="Helical" evidence="7">
    <location>
        <begin position="95"/>
        <end position="113"/>
    </location>
</feature>
<evidence type="ECO:0000256" key="6">
    <source>
        <dbReference type="ARBA" id="ARBA00023049"/>
    </source>
</evidence>
<comment type="caution">
    <text evidence="9">The sequence shown here is derived from an EMBL/GenBank/DDBJ whole genome shotgun (WGS) entry which is preliminary data.</text>
</comment>
<keyword evidence="7" id="KW-1133">Transmembrane helix</keyword>
<dbReference type="GO" id="GO:0008237">
    <property type="term" value="F:metallopeptidase activity"/>
    <property type="evidence" value="ECO:0007669"/>
    <property type="project" value="UniProtKB-KW"/>
</dbReference>
<keyword evidence="7" id="KW-0812">Transmembrane</keyword>
<evidence type="ECO:0000256" key="2">
    <source>
        <dbReference type="ARBA" id="ARBA00022670"/>
    </source>
</evidence>
<evidence type="ECO:0000256" key="5">
    <source>
        <dbReference type="ARBA" id="ARBA00022833"/>
    </source>
</evidence>
<feature type="transmembrane region" description="Helical" evidence="7">
    <location>
        <begin position="261"/>
        <end position="281"/>
    </location>
</feature>
<evidence type="ECO:0000256" key="1">
    <source>
        <dbReference type="ARBA" id="ARBA00001947"/>
    </source>
</evidence>
<dbReference type="InterPro" id="IPR001915">
    <property type="entry name" value="Peptidase_M48"/>
</dbReference>
<evidence type="ECO:0000259" key="8">
    <source>
        <dbReference type="Pfam" id="PF01435"/>
    </source>
</evidence>
<proteinExistence type="predicted"/>
<sequence>MTRNADGARRHRGFLSWGTRRRCVLLLAVIPAWSLILSSRMLLALTGEAAYRRCLDAAGFDPADPWDVEMLRLPAGFGRYSHCLPATVSQAVRPALWWTAAVLVVALVIYWIGPLWARRTTLGTVPAQLRATVEDLVEIAGLTSRPPKFAVAIFDRSTDAVTIRRRGRPMICLGAGLVKEELSRTGQSRRQRQPDIFRAVVLHELAHVHNRDVLIGYGARALWLTFVAGVAVPAAAVHLWLSTGLVPAGSYPQPNVAANPLRELIFLGSLIVTGHLIYAGLQRTREQVADHDARVWGADPEVWAALEGGTASLAEIRRARWLSPLPWTDGVRRPLALIAGVMGWILTRLAESWQTHPMSARRCRWLAESGFIDDNHGKIMPSFLAVGACTLTGVGMNRVWPGIEGVPRIILMILVALTLAILFSLSDGISKGKTHQWKHSAARDRHDFPDRPNLADPGPLDMPWRYRDDDNRWLL</sequence>
<dbReference type="RefSeq" id="WP_195035348.1">
    <property type="nucleotide sequence ID" value="NZ_JADLRE010000022.1"/>
</dbReference>
<protein>
    <submittedName>
        <fullName evidence="9">M48 family metalloprotease</fullName>
    </submittedName>
</protein>
<feature type="transmembrane region" description="Helical" evidence="7">
    <location>
        <begin position="379"/>
        <end position="400"/>
    </location>
</feature>
<dbReference type="Proteomes" id="UP000807309">
    <property type="component" value="Unassembled WGS sequence"/>
</dbReference>
<feature type="domain" description="Peptidase M48" evidence="8">
    <location>
        <begin position="127"/>
        <end position="366"/>
    </location>
</feature>
<feature type="transmembrane region" description="Helical" evidence="7">
    <location>
        <begin position="221"/>
        <end position="241"/>
    </location>
</feature>
<keyword evidence="6 9" id="KW-0482">Metalloprotease</keyword>
<comment type="cofactor">
    <cofactor evidence="1">
        <name>Zn(2+)</name>
        <dbReference type="ChEBI" id="CHEBI:29105"/>
    </cofactor>
</comment>
<keyword evidence="5" id="KW-0862">Zinc</keyword>
<feature type="transmembrane region" description="Helical" evidence="7">
    <location>
        <begin position="21"/>
        <end position="43"/>
    </location>
</feature>
<keyword evidence="10" id="KW-1185">Reference proteome</keyword>
<dbReference type="Gene3D" id="3.30.2010.10">
    <property type="entry name" value="Metalloproteases ('zincins'), catalytic domain"/>
    <property type="match status" value="1"/>
</dbReference>
<feature type="transmembrane region" description="Helical" evidence="7">
    <location>
        <begin position="406"/>
        <end position="425"/>
    </location>
</feature>
<keyword evidence="2" id="KW-0645">Protease</keyword>
<evidence type="ECO:0000256" key="4">
    <source>
        <dbReference type="ARBA" id="ARBA00022801"/>
    </source>
</evidence>
<gene>
    <name evidence="9" type="ORF">IU470_25475</name>
</gene>
<reference evidence="9 10" key="1">
    <citation type="submission" date="2020-10" db="EMBL/GenBank/DDBJ databases">
        <title>Identification of Nocardia species via Next-generation sequencing and recognition of intraspecies genetic diversity.</title>
        <authorList>
            <person name="Li P."/>
            <person name="Li P."/>
            <person name="Lu B."/>
        </authorList>
    </citation>
    <scope>NUCLEOTIDE SEQUENCE [LARGE SCALE GENOMIC DNA]</scope>
    <source>
        <strain evidence="9 10">N-11</strain>
    </source>
</reference>